<organism evidence="1 2">
    <name type="scientific">Thermus scotoductus</name>
    <dbReference type="NCBI Taxonomy" id="37636"/>
    <lineage>
        <taxon>Bacteria</taxon>
        <taxon>Thermotogati</taxon>
        <taxon>Deinococcota</taxon>
        <taxon>Deinococci</taxon>
        <taxon>Thermales</taxon>
        <taxon>Thermaceae</taxon>
        <taxon>Thermus</taxon>
    </lineage>
</organism>
<dbReference type="RefSeq" id="WP_126218698.1">
    <property type="nucleotide sequence ID" value="NZ_PEMG01000365.1"/>
</dbReference>
<dbReference type="InterPro" id="IPR034756">
    <property type="entry name" value="T2SSM_b"/>
</dbReference>
<evidence type="ECO:0000313" key="2">
    <source>
        <dbReference type="Proteomes" id="UP000287173"/>
    </source>
</evidence>
<dbReference type="AlphaFoldDB" id="A0A430UMQ9"/>
<dbReference type="EMBL" id="PEMG01000365">
    <property type="protein sequence ID" value="RTI06639.1"/>
    <property type="molecule type" value="Genomic_DNA"/>
</dbReference>
<gene>
    <name evidence="1" type="ORF">CSW30_10160</name>
</gene>
<dbReference type="InterPro" id="IPR014717">
    <property type="entry name" value="Transl_elong_EF1B/ribsomal_bS6"/>
</dbReference>
<comment type="caution">
    <text evidence="1">The sequence shown here is derived from an EMBL/GenBank/DDBJ whole genome shotgun (WGS) entry which is preliminary data.</text>
</comment>
<proteinExistence type="predicted"/>
<dbReference type="Gene3D" id="3.30.70.60">
    <property type="match status" value="1"/>
</dbReference>
<name>A0A430UMQ9_THESC</name>
<evidence type="ECO:0000313" key="1">
    <source>
        <dbReference type="EMBL" id="RTI06639.1"/>
    </source>
</evidence>
<dbReference type="Pfam" id="PF10741">
    <property type="entry name" value="T2SSM_b"/>
    <property type="match status" value="1"/>
</dbReference>
<dbReference type="Proteomes" id="UP000287173">
    <property type="component" value="Unassembled WGS sequence"/>
</dbReference>
<reference evidence="1 2" key="1">
    <citation type="journal article" date="2019" name="Extremophiles">
        <title>Biogeography of thermophiles and predominance of Thermus scotoductus in domestic water heaters.</title>
        <authorList>
            <person name="Wilpiszeski R.L."/>
            <person name="Zhang Z."/>
            <person name="House C.H."/>
        </authorList>
    </citation>
    <scope>NUCLEOTIDE SEQUENCE [LARGE SCALE GENOMIC DNA]</scope>
    <source>
        <strain evidence="1 2">17_S17</strain>
    </source>
</reference>
<sequence length="159" mass="17879">MRQPILPIWIWFLLPLIALFWSAQGVYQGYIRYQKARGEVLALESEAKALARKLSPTLAEAPVKREELPKVYEALLRLAEEAGLELEALNPLAVVQTGGVRAWGLEVSLKGPYPGILSYLETLPKIPHPLWVERYSLEPVEGTRGERLTLDLTLRILAP</sequence>
<protein>
    <submittedName>
        <fullName evidence="1">Uncharacterized protein</fullName>
    </submittedName>
</protein>
<accession>A0A430UMQ9</accession>